<name>A0A1S4CHL6_TOBAC</name>
<evidence type="ECO:0000313" key="1">
    <source>
        <dbReference type="RefSeq" id="XP_016500695.1"/>
    </source>
</evidence>
<dbReference type="OMA" id="YCYKAIS"/>
<dbReference type="RefSeq" id="XP_016500695.1">
    <property type="nucleotide sequence ID" value="XM_016645209.1"/>
</dbReference>
<organism evidence="1">
    <name type="scientific">Nicotiana tabacum</name>
    <name type="common">Common tobacco</name>
    <dbReference type="NCBI Taxonomy" id="4097"/>
    <lineage>
        <taxon>Eukaryota</taxon>
        <taxon>Viridiplantae</taxon>
        <taxon>Streptophyta</taxon>
        <taxon>Embryophyta</taxon>
        <taxon>Tracheophyta</taxon>
        <taxon>Spermatophyta</taxon>
        <taxon>Magnoliopsida</taxon>
        <taxon>eudicotyledons</taxon>
        <taxon>Gunneridae</taxon>
        <taxon>Pentapetalae</taxon>
        <taxon>asterids</taxon>
        <taxon>lamiids</taxon>
        <taxon>Solanales</taxon>
        <taxon>Solanaceae</taxon>
        <taxon>Nicotianoideae</taxon>
        <taxon>Nicotianeae</taxon>
        <taxon>Nicotiana</taxon>
    </lineage>
</organism>
<dbReference type="PANTHER" id="PTHR35287">
    <property type="entry name" value="SI:ZFOS-911D5.4"/>
    <property type="match status" value="1"/>
</dbReference>
<dbReference type="KEGG" id="nta:107819125"/>
<dbReference type="AlphaFoldDB" id="A0A1S4CHL6"/>
<accession>A0A1S4CHL6</accession>
<dbReference type="STRING" id="4097.A0A1S4CHL6"/>
<dbReference type="PANTHER" id="PTHR35287:SF1">
    <property type="entry name" value="SI:ZFOS-911D5.4"/>
    <property type="match status" value="1"/>
</dbReference>
<sequence length="130" mass="14900">MDWSKACFCLCSAISSASFPPEVITYDQWMQLKPEYKNMLSGWIKGAFRSGEKEMQESINEKLNFVLNTAPTSDRLELKGNKCLHGEFLEFKGKREDVQEMRSIRRSKVSGLEIQKTSMFGLAHSKLKVL</sequence>
<gene>
    <name evidence="1" type="primary">LOC107819125</name>
</gene>
<reference evidence="1" key="1">
    <citation type="submission" date="2025-08" db="UniProtKB">
        <authorList>
            <consortium name="RefSeq"/>
        </authorList>
    </citation>
    <scope>IDENTIFICATION</scope>
</reference>
<protein>
    <submittedName>
        <fullName evidence="1">Uncharacterized protein</fullName>
    </submittedName>
</protein>
<dbReference type="PaxDb" id="4097-A0A1S4CHL6"/>
<dbReference type="OrthoDB" id="1723579at2759"/>
<proteinExistence type="predicted"/>